<organism evidence="4 5">
    <name type="scientific">Actinomadura harenae</name>
    <dbReference type="NCBI Taxonomy" id="2483351"/>
    <lineage>
        <taxon>Bacteria</taxon>
        <taxon>Bacillati</taxon>
        <taxon>Actinomycetota</taxon>
        <taxon>Actinomycetes</taxon>
        <taxon>Streptosporangiales</taxon>
        <taxon>Thermomonosporaceae</taxon>
        <taxon>Actinomadura</taxon>
    </lineage>
</organism>
<dbReference type="PROSITE" id="PS51257">
    <property type="entry name" value="PROKAR_LIPOPROTEIN"/>
    <property type="match status" value="1"/>
</dbReference>
<evidence type="ECO:0000256" key="2">
    <source>
        <dbReference type="SAM" id="SignalP"/>
    </source>
</evidence>
<dbReference type="Pfam" id="PF14016">
    <property type="entry name" value="DUF4232"/>
    <property type="match status" value="1"/>
</dbReference>
<name>A0A3M2M5G0_9ACTN</name>
<feature type="chain" id="PRO_5039321406" evidence="2">
    <location>
        <begin position="28"/>
        <end position="219"/>
    </location>
</feature>
<protein>
    <submittedName>
        <fullName evidence="4">DUF4232 domain-containing protein</fullName>
    </submittedName>
</protein>
<dbReference type="AlphaFoldDB" id="A0A3M2M5G0"/>
<dbReference type="InterPro" id="IPR025326">
    <property type="entry name" value="DUF4232"/>
</dbReference>
<sequence>MFVMKPRTVRTSVTLAGGAAAVAVALAGCGDTKAGSTASGTSKVTSSPGASGGAGASGGKAGPETVPSHVKAGERGGNAGRCASAQLEAGWQQQPWSKDGHVYATVILTNRSSKPCTLAAGWATFGKGASGRYEELRTTRAKVPGAGTTITLKPGTSAFEGVKYAVTKGCPTIGGFGVRVHEGWNAVHVPGRHGPVTLCPDSFTAGTIQPVATGVNFRH</sequence>
<reference evidence="4 5" key="1">
    <citation type="submission" date="2018-10" db="EMBL/GenBank/DDBJ databases">
        <title>Isolation from soil.</title>
        <authorList>
            <person name="Hu J."/>
        </authorList>
    </citation>
    <scope>NUCLEOTIDE SEQUENCE [LARGE SCALE GENOMIC DNA]</scope>
    <source>
        <strain evidence="4 5">NEAU-Ht49</strain>
    </source>
</reference>
<evidence type="ECO:0000256" key="1">
    <source>
        <dbReference type="SAM" id="MobiDB-lite"/>
    </source>
</evidence>
<feature type="signal peptide" evidence="2">
    <location>
        <begin position="1"/>
        <end position="27"/>
    </location>
</feature>
<keyword evidence="2" id="KW-0732">Signal</keyword>
<feature type="compositionally biased region" description="Polar residues" evidence="1">
    <location>
        <begin position="34"/>
        <end position="45"/>
    </location>
</feature>
<accession>A0A3M2M5G0</accession>
<dbReference type="EMBL" id="RFFG01000017">
    <property type="protein sequence ID" value="RMI44732.1"/>
    <property type="molecule type" value="Genomic_DNA"/>
</dbReference>
<comment type="caution">
    <text evidence="4">The sequence shown here is derived from an EMBL/GenBank/DDBJ whole genome shotgun (WGS) entry which is preliminary data.</text>
</comment>
<feature type="region of interest" description="Disordered" evidence="1">
    <location>
        <begin position="32"/>
        <end position="79"/>
    </location>
</feature>
<gene>
    <name evidence="4" type="ORF">EBO15_12360</name>
</gene>
<feature type="compositionally biased region" description="Gly residues" evidence="1">
    <location>
        <begin position="50"/>
        <end position="61"/>
    </location>
</feature>
<feature type="domain" description="DUF4232" evidence="3">
    <location>
        <begin position="82"/>
        <end position="189"/>
    </location>
</feature>
<keyword evidence="5" id="KW-1185">Reference proteome</keyword>
<dbReference type="Proteomes" id="UP000282674">
    <property type="component" value="Unassembled WGS sequence"/>
</dbReference>
<evidence type="ECO:0000259" key="3">
    <source>
        <dbReference type="Pfam" id="PF14016"/>
    </source>
</evidence>
<proteinExistence type="predicted"/>
<evidence type="ECO:0000313" key="5">
    <source>
        <dbReference type="Proteomes" id="UP000282674"/>
    </source>
</evidence>
<evidence type="ECO:0000313" key="4">
    <source>
        <dbReference type="EMBL" id="RMI44732.1"/>
    </source>
</evidence>